<reference evidence="3" key="1">
    <citation type="submission" date="2013-10" db="EMBL/GenBank/DDBJ databases">
        <title>Genome sequencing of Onchocerca volvulus.</title>
        <authorList>
            <person name="Cotton J."/>
            <person name="Tsai J."/>
            <person name="Stanley E."/>
            <person name="Tracey A."/>
            <person name="Holroyd N."/>
            <person name="Lustigman S."/>
            <person name="Berriman M."/>
        </authorList>
    </citation>
    <scope>NUCLEOTIDE SEQUENCE</scope>
</reference>
<organism evidence="2 3">
    <name type="scientific">Onchocerca volvulus</name>
    <dbReference type="NCBI Taxonomy" id="6282"/>
    <lineage>
        <taxon>Eukaryota</taxon>
        <taxon>Metazoa</taxon>
        <taxon>Ecdysozoa</taxon>
        <taxon>Nematoda</taxon>
        <taxon>Chromadorea</taxon>
        <taxon>Rhabditida</taxon>
        <taxon>Spirurina</taxon>
        <taxon>Spiruromorpha</taxon>
        <taxon>Filarioidea</taxon>
        <taxon>Onchocercidae</taxon>
        <taxon>Onchocerca</taxon>
    </lineage>
</organism>
<name>A0A8R1XVH9_ONCVO</name>
<keyword evidence="3" id="KW-1185">Reference proteome</keyword>
<feature type="transmembrane region" description="Helical" evidence="1">
    <location>
        <begin position="54"/>
        <end position="75"/>
    </location>
</feature>
<dbReference type="Proteomes" id="UP000024404">
    <property type="component" value="Unassembled WGS sequence"/>
</dbReference>
<feature type="transmembrane region" description="Helical" evidence="1">
    <location>
        <begin position="109"/>
        <end position="129"/>
    </location>
</feature>
<evidence type="ECO:0000313" key="3">
    <source>
        <dbReference type="Proteomes" id="UP000024404"/>
    </source>
</evidence>
<keyword evidence="1" id="KW-0812">Transmembrane</keyword>
<reference evidence="2" key="2">
    <citation type="submission" date="2022-06" db="UniProtKB">
        <authorList>
            <consortium name="EnsemblMetazoa"/>
        </authorList>
    </citation>
    <scope>IDENTIFICATION</scope>
</reference>
<evidence type="ECO:0000256" key="1">
    <source>
        <dbReference type="SAM" id="Phobius"/>
    </source>
</evidence>
<dbReference type="AlphaFoldDB" id="A0A8R1XVH9"/>
<accession>A0A8R1XVH9</accession>
<dbReference type="EMBL" id="CMVM020000076">
    <property type="status" value="NOT_ANNOTATED_CDS"/>
    <property type="molecule type" value="Genomic_DNA"/>
</dbReference>
<dbReference type="OMA" id="FSIHNRP"/>
<protein>
    <submittedName>
        <fullName evidence="2">Uncharacterized protein</fullName>
    </submittedName>
</protein>
<keyword evidence="1" id="KW-0472">Membrane</keyword>
<proteinExistence type="predicted"/>
<dbReference type="EnsemblMetazoa" id="OVOC2842.1">
    <property type="protein sequence ID" value="OVOC2842.1"/>
    <property type="gene ID" value="WBGene00239651"/>
</dbReference>
<sequence length="173" mass="20292">MSTVLSKSVFMNLWSSMGYMGTGHKVLFVWLLLLLALIFLVVYLDGGLDGEPSIFFMILGFFDILFLSSTTIRVMRHYQICGVGRRQYDLDEPYPVTAYFYPLDKRTSAVAIALLVFKVFFELLLYIRLKFGIIQMFWMTVPFWLFLFILIIELTFRLFSIHNRPGIKIRQNN</sequence>
<evidence type="ECO:0000313" key="2">
    <source>
        <dbReference type="EnsemblMetazoa" id="OVOC2842.1"/>
    </source>
</evidence>
<keyword evidence="1" id="KW-1133">Transmembrane helix</keyword>
<feature type="transmembrane region" description="Helical" evidence="1">
    <location>
        <begin position="141"/>
        <end position="160"/>
    </location>
</feature>